<organism evidence="1">
    <name type="scientific">Oryza brachyantha</name>
    <name type="common">malo sina</name>
    <dbReference type="NCBI Taxonomy" id="4533"/>
    <lineage>
        <taxon>Eukaryota</taxon>
        <taxon>Viridiplantae</taxon>
        <taxon>Streptophyta</taxon>
        <taxon>Embryophyta</taxon>
        <taxon>Tracheophyta</taxon>
        <taxon>Spermatophyta</taxon>
        <taxon>Magnoliopsida</taxon>
        <taxon>Liliopsida</taxon>
        <taxon>Poales</taxon>
        <taxon>Poaceae</taxon>
        <taxon>BOP clade</taxon>
        <taxon>Oryzoideae</taxon>
        <taxon>Oryzeae</taxon>
        <taxon>Oryzinae</taxon>
        <taxon>Oryza</taxon>
    </lineage>
</organism>
<keyword evidence="2" id="KW-1185">Reference proteome</keyword>
<evidence type="ECO:0000313" key="1">
    <source>
        <dbReference type="EnsemblPlants" id="OB02G37790.1"/>
    </source>
</evidence>
<dbReference type="Proteomes" id="UP000006038">
    <property type="component" value="Unassembled WGS sequence"/>
</dbReference>
<dbReference type="Gramene" id="OB02G37790.1">
    <property type="protein sequence ID" value="OB02G37790.1"/>
    <property type="gene ID" value="OB02G37790"/>
</dbReference>
<sequence>MCIYIYTSQSCICSLSIVSVICANGQLKIIVEVVFLKKKAAFQKSQVGCSYMLGLKIEKLMI</sequence>
<dbReference type="EnsemblPlants" id="OB02G37790.1">
    <property type="protein sequence ID" value="OB02G37790.1"/>
    <property type="gene ID" value="OB02G37790"/>
</dbReference>
<dbReference type="HOGENOM" id="CLU_2907688_0_0_1"/>
<name>J3LGL2_ORYBR</name>
<accession>J3LGL2</accession>
<proteinExistence type="predicted"/>
<evidence type="ECO:0000313" key="2">
    <source>
        <dbReference type="Proteomes" id="UP000006038"/>
    </source>
</evidence>
<dbReference type="AlphaFoldDB" id="J3LGL2"/>
<protein>
    <submittedName>
        <fullName evidence="1">Uncharacterized protein</fullName>
    </submittedName>
</protein>
<reference evidence="1" key="1">
    <citation type="submission" date="2013-04" db="UniProtKB">
        <authorList>
            <consortium name="EnsemblPlants"/>
        </authorList>
    </citation>
    <scope>IDENTIFICATION</scope>
</reference>